<name>A0A6N7XNS8_9ACTN</name>
<organism evidence="3 4">
    <name type="scientific">Olsenella porci</name>
    <dbReference type="NCBI Taxonomy" id="2652279"/>
    <lineage>
        <taxon>Bacteria</taxon>
        <taxon>Bacillati</taxon>
        <taxon>Actinomycetota</taxon>
        <taxon>Coriobacteriia</taxon>
        <taxon>Coriobacteriales</taxon>
        <taxon>Atopobiaceae</taxon>
        <taxon>Olsenella</taxon>
    </lineage>
</organism>
<dbReference type="InterPro" id="IPR003501">
    <property type="entry name" value="PTS_EIIB_2/3"/>
</dbReference>
<dbReference type="AlphaFoldDB" id="A0A6N7XNS8"/>
<evidence type="ECO:0000313" key="4">
    <source>
        <dbReference type="Proteomes" id="UP000469325"/>
    </source>
</evidence>
<comment type="caution">
    <text evidence="3">The sequence shown here is derived from an EMBL/GenBank/DDBJ whole genome shotgun (WGS) entry which is preliminary data.</text>
</comment>
<evidence type="ECO:0000313" key="3">
    <source>
        <dbReference type="EMBL" id="MST71735.1"/>
    </source>
</evidence>
<dbReference type="RefSeq" id="WP_154433492.1">
    <property type="nucleotide sequence ID" value="NZ_VUNC01000001.1"/>
</dbReference>
<accession>A0A6N7XNS8</accession>
<dbReference type="InterPro" id="IPR036095">
    <property type="entry name" value="PTS_EIIB-like_sf"/>
</dbReference>
<proteinExistence type="predicted"/>
<dbReference type="SUPFAM" id="SSF52794">
    <property type="entry name" value="PTS system IIB component-like"/>
    <property type="match status" value="1"/>
</dbReference>
<feature type="domain" description="PTS EIIB type-2" evidence="2">
    <location>
        <begin position="1"/>
        <end position="94"/>
    </location>
</feature>
<dbReference type="GO" id="GO:0008982">
    <property type="term" value="F:protein-N(PI)-phosphohistidine-sugar phosphotransferase activity"/>
    <property type="evidence" value="ECO:0007669"/>
    <property type="project" value="InterPro"/>
</dbReference>
<dbReference type="Proteomes" id="UP000469325">
    <property type="component" value="Unassembled WGS sequence"/>
</dbReference>
<reference evidence="3 4" key="1">
    <citation type="submission" date="2019-08" db="EMBL/GenBank/DDBJ databases">
        <title>In-depth cultivation of the pig gut microbiome towards novel bacterial diversity and tailored functional studies.</title>
        <authorList>
            <person name="Wylensek D."/>
            <person name="Hitch T.C.A."/>
            <person name="Clavel T."/>
        </authorList>
    </citation>
    <scope>NUCLEOTIDE SEQUENCE [LARGE SCALE GENOMIC DNA]</scope>
    <source>
        <strain evidence="3 4">CA-Schmier-601-WT-1</strain>
    </source>
</reference>
<gene>
    <name evidence="3" type="ORF">FYJ68_01210</name>
</gene>
<dbReference type="EMBL" id="VUNC01000001">
    <property type="protein sequence ID" value="MST71735.1"/>
    <property type="molecule type" value="Genomic_DNA"/>
</dbReference>
<dbReference type="PROSITE" id="PS51099">
    <property type="entry name" value="PTS_EIIB_TYPE_2"/>
    <property type="match status" value="1"/>
</dbReference>
<dbReference type="InterPro" id="IPR013011">
    <property type="entry name" value="PTS_EIIB_2"/>
</dbReference>
<evidence type="ECO:0000256" key="1">
    <source>
        <dbReference type="ARBA" id="ARBA00022679"/>
    </source>
</evidence>
<keyword evidence="3" id="KW-0762">Sugar transport</keyword>
<dbReference type="Gene3D" id="3.40.50.2300">
    <property type="match status" value="1"/>
</dbReference>
<dbReference type="CDD" id="cd05566">
    <property type="entry name" value="PTS_IIB_galactitol"/>
    <property type="match status" value="1"/>
</dbReference>
<dbReference type="GO" id="GO:0009401">
    <property type="term" value="P:phosphoenolpyruvate-dependent sugar phosphotransferase system"/>
    <property type="evidence" value="ECO:0007669"/>
    <property type="project" value="InterPro"/>
</dbReference>
<evidence type="ECO:0000259" key="2">
    <source>
        <dbReference type="PROSITE" id="PS51099"/>
    </source>
</evidence>
<keyword evidence="3" id="KW-0813">Transport</keyword>
<protein>
    <submittedName>
        <fullName evidence="3">PTS sugar transporter subunit IIB</fullName>
    </submittedName>
</protein>
<sequence>MKTIIVACGSGVATSTAVVAKITDLLDSHGFNGEYQLQQCSIAEAVAKSKTADLLIATTAKPQGIECPFISGIPFLTGIGKAGVEQQILDFMAK</sequence>
<keyword evidence="4" id="KW-1185">Reference proteome</keyword>
<keyword evidence="1" id="KW-0808">Transferase</keyword>
<dbReference type="Pfam" id="PF02302">
    <property type="entry name" value="PTS_IIB"/>
    <property type="match status" value="1"/>
</dbReference>